<accession>A0A2I1HAZ3</accession>
<gene>
    <name evidence="1" type="ORF">RhiirA4_506197</name>
</gene>
<protein>
    <submittedName>
        <fullName evidence="1">Uncharacterized protein</fullName>
    </submittedName>
</protein>
<sequence length="154" mass="18389">MPFNPMPDMFIPHKYRDIIPPDPIYDSYWSFVIPGSREWFTLMYKLERQLTAERKNAAARIQHQAMVTRANLASEQRKADRAQDLNNIEDYKIKDAAYIGTTLKYRAKRQDEMGRLLDLTNMFHDGLSTYRRRMAHYHKTTSRMRHVYKTSKIN</sequence>
<dbReference type="Proteomes" id="UP000234323">
    <property type="component" value="Unassembled WGS sequence"/>
</dbReference>
<evidence type="ECO:0000313" key="2">
    <source>
        <dbReference type="Proteomes" id="UP000234323"/>
    </source>
</evidence>
<comment type="caution">
    <text evidence="1">The sequence shown here is derived from an EMBL/GenBank/DDBJ whole genome shotgun (WGS) entry which is preliminary data.</text>
</comment>
<dbReference type="AlphaFoldDB" id="A0A2I1HAZ3"/>
<name>A0A2I1HAZ3_9GLOM</name>
<evidence type="ECO:0000313" key="1">
    <source>
        <dbReference type="EMBL" id="PKY56015.1"/>
    </source>
</evidence>
<keyword evidence="2" id="KW-1185">Reference proteome</keyword>
<organism evidence="1 2">
    <name type="scientific">Rhizophagus irregularis</name>
    <dbReference type="NCBI Taxonomy" id="588596"/>
    <lineage>
        <taxon>Eukaryota</taxon>
        <taxon>Fungi</taxon>
        <taxon>Fungi incertae sedis</taxon>
        <taxon>Mucoromycota</taxon>
        <taxon>Glomeromycotina</taxon>
        <taxon>Glomeromycetes</taxon>
        <taxon>Glomerales</taxon>
        <taxon>Glomeraceae</taxon>
        <taxon>Rhizophagus</taxon>
    </lineage>
</organism>
<dbReference type="EMBL" id="LLXI01002037">
    <property type="protein sequence ID" value="PKY56015.1"/>
    <property type="molecule type" value="Genomic_DNA"/>
</dbReference>
<reference evidence="1 2" key="1">
    <citation type="submission" date="2015-10" db="EMBL/GenBank/DDBJ databases">
        <title>Genome analyses suggest a sexual origin of heterokaryosis in a supposedly ancient asexual fungus.</title>
        <authorList>
            <person name="Ropars J."/>
            <person name="Sedzielewska K."/>
            <person name="Noel J."/>
            <person name="Charron P."/>
            <person name="Farinelli L."/>
            <person name="Marton T."/>
            <person name="Kruger M."/>
            <person name="Pelin A."/>
            <person name="Brachmann A."/>
            <person name="Corradi N."/>
        </authorList>
    </citation>
    <scope>NUCLEOTIDE SEQUENCE [LARGE SCALE GENOMIC DNA]</scope>
    <source>
        <strain evidence="1 2">A4</strain>
    </source>
</reference>
<proteinExistence type="predicted"/>